<evidence type="ECO:0000313" key="1">
    <source>
        <dbReference type="EMBL" id="KZS11274.1"/>
    </source>
</evidence>
<dbReference type="AlphaFoldDB" id="A0A0P5YM28"/>
<reference evidence="1 2" key="1">
    <citation type="submission" date="2016-03" db="EMBL/GenBank/DDBJ databases">
        <title>EvidentialGene: Evidence-directed Construction of Genes on Genomes.</title>
        <authorList>
            <person name="Gilbert D.G."/>
            <person name="Choi J.-H."/>
            <person name="Mockaitis K."/>
            <person name="Colbourne J."/>
            <person name="Pfrender M."/>
        </authorList>
    </citation>
    <scope>NUCLEOTIDE SEQUENCE [LARGE SCALE GENOMIC DNA]</scope>
    <source>
        <strain evidence="1 2">Xinb3</strain>
        <tissue evidence="1">Complete organism</tissue>
    </source>
</reference>
<comment type="caution">
    <text evidence="1">The sequence shown here is derived from an EMBL/GenBank/DDBJ whole genome shotgun (WGS) entry which is preliminary data.</text>
</comment>
<proteinExistence type="predicted"/>
<dbReference type="Proteomes" id="UP000076858">
    <property type="component" value="Unassembled WGS sequence"/>
</dbReference>
<gene>
    <name evidence="1" type="ORF">APZ42_024031</name>
</gene>
<dbReference type="EMBL" id="LRGB01001581">
    <property type="protein sequence ID" value="KZS11274.1"/>
    <property type="molecule type" value="Genomic_DNA"/>
</dbReference>
<organism evidence="1 2">
    <name type="scientific">Daphnia magna</name>
    <dbReference type="NCBI Taxonomy" id="35525"/>
    <lineage>
        <taxon>Eukaryota</taxon>
        <taxon>Metazoa</taxon>
        <taxon>Ecdysozoa</taxon>
        <taxon>Arthropoda</taxon>
        <taxon>Crustacea</taxon>
        <taxon>Branchiopoda</taxon>
        <taxon>Diplostraca</taxon>
        <taxon>Cladocera</taxon>
        <taxon>Anomopoda</taxon>
        <taxon>Daphniidae</taxon>
        <taxon>Daphnia</taxon>
    </lineage>
</organism>
<name>A0A0P5YM28_9CRUS</name>
<sequence length="53" mass="6037">MHQRVLVDYVESSFLVSVQKWPSLMKEVSLAACEIIIEHSSPKNRTRRPGGLL</sequence>
<keyword evidence="2" id="KW-1185">Reference proteome</keyword>
<accession>A0A0P5YM28</accession>
<protein>
    <submittedName>
        <fullName evidence="1">Uncharacterized protein</fullName>
    </submittedName>
</protein>
<evidence type="ECO:0000313" key="2">
    <source>
        <dbReference type="Proteomes" id="UP000076858"/>
    </source>
</evidence>